<evidence type="ECO:0000256" key="3">
    <source>
        <dbReference type="ARBA" id="ARBA00023125"/>
    </source>
</evidence>
<keyword evidence="3" id="KW-0238">DNA-binding</keyword>
<dbReference type="GO" id="GO:0003677">
    <property type="term" value="F:DNA binding"/>
    <property type="evidence" value="ECO:0007669"/>
    <property type="project" value="UniProtKB-KW"/>
</dbReference>
<dbReference type="Gene3D" id="3.40.50.1360">
    <property type="match status" value="1"/>
</dbReference>
<evidence type="ECO:0000256" key="4">
    <source>
        <dbReference type="ARBA" id="ARBA00023163"/>
    </source>
</evidence>
<evidence type="ECO:0000256" key="2">
    <source>
        <dbReference type="ARBA" id="ARBA00023015"/>
    </source>
</evidence>
<evidence type="ECO:0000313" key="6">
    <source>
        <dbReference type="EMBL" id="KAF1042344.1"/>
    </source>
</evidence>
<name>A0A7V8FVG7_9BURK</name>
<proteinExistence type="inferred from homology"/>
<dbReference type="EMBL" id="WNDX01000086">
    <property type="protein sequence ID" value="KAF1042344.1"/>
    <property type="molecule type" value="Genomic_DNA"/>
</dbReference>
<dbReference type="Gene3D" id="1.10.10.10">
    <property type="entry name" value="Winged helix-like DNA-binding domain superfamily/Winged helix DNA-binding domain"/>
    <property type="match status" value="1"/>
</dbReference>
<organism evidence="6 7">
    <name type="scientific">Herbaspirillum frisingense</name>
    <dbReference type="NCBI Taxonomy" id="92645"/>
    <lineage>
        <taxon>Bacteria</taxon>
        <taxon>Pseudomonadati</taxon>
        <taxon>Pseudomonadota</taxon>
        <taxon>Betaproteobacteria</taxon>
        <taxon>Burkholderiales</taxon>
        <taxon>Oxalobacteraceae</taxon>
        <taxon>Herbaspirillum</taxon>
    </lineage>
</organism>
<dbReference type="InterPro" id="IPR036388">
    <property type="entry name" value="WH-like_DNA-bd_sf"/>
</dbReference>
<gene>
    <name evidence="6" type="primary">deoR_2</name>
    <name evidence="6" type="ORF">GAK35_02771</name>
</gene>
<evidence type="ECO:0000313" key="7">
    <source>
        <dbReference type="Proteomes" id="UP000462435"/>
    </source>
</evidence>
<dbReference type="InterPro" id="IPR051054">
    <property type="entry name" value="SorC_transcr_regulators"/>
</dbReference>
<protein>
    <submittedName>
        <fullName evidence="6">Deoxyribonucleoside regulator</fullName>
    </submittedName>
</protein>
<dbReference type="GO" id="GO:0030246">
    <property type="term" value="F:carbohydrate binding"/>
    <property type="evidence" value="ECO:0007669"/>
    <property type="project" value="InterPro"/>
</dbReference>
<dbReference type="InterPro" id="IPR007324">
    <property type="entry name" value="Sugar-bd_dom_put"/>
</dbReference>
<evidence type="ECO:0000259" key="5">
    <source>
        <dbReference type="Pfam" id="PF04198"/>
    </source>
</evidence>
<dbReference type="PANTHER" id="PTHR34294:SF1">
    <property type="entry name" value="TRANSCRIPTIONAL REGULATOR LSRR"/>
    <property type="match status" value="1"/>
</dbReference>
<comment type="caution">
    <text evidence="6">The sequence shown here is derived from an EMBL/GenBank/DDBJ whole genome shotgun (WGS) entry which is preliminary data.</text>
</comment>
<dbReference type="Proteomes" id="UP000462435">
    <property type="component" value="Unassembled WGS sequence"/>
</dbReference>
<reference evidence="7" key="1">
    <citation type="journal article" date="2020" name="MBio">
        <title>Horizontal gene transfer to a defensive symbiont with a reduced genome amongst a multipartite beetle microbiome.</title>
        <authorList>
            <person name="Waterworth S.C."/>
            <person name="Florez L.V."/>
            <person name="Rees E.R."/>
            <person name="Hertweck C."/>
            <person name="Kaltenpoth M."/>
            <person name="Kwan J.C."/>
        </authorList>
    </citation>
    <scope>NUCLEOTIDE SEQUENCE [LARGE SCALE GENOMIC DNA]</scope>
</reference>
<accession>A0A7V8FVG7</accession>
<dbReference type="InterPro" id="IPR037171">
    <property type="entry name" value="NagB/RpiA_transferase-like"/>
</dbReference>
<dbReference type="AlphaFoldDB" id="A0A7V8FVG7"/>
<evidence type="ECO:0000256" key="1">
    <source>
        <dbReference type="ARBA" id="ARBA00010466"/>
    </source>
</evidence>
<keyword evidence="2" id="KW-0805">Transcription regulation</keyword>
<keyword evidence="4" id="KW-0804">Transcription</keyword>
<sequence>MASKNEKDVEEGSADAQIMARVCWNYYKEGLTQEAIAQQLGFTRKKVNRILNDARTNGFVQISITSPFGACMELEAGLREKYGLRQVIVVPVASDETDVRTIVGAAAGKCISDNLPPGATLGIYWGGTINAAAQNIERRQAAGNTVVLMCGGLSRSTHINPYDNASLISRALDATCYYMTAPLIAESESLKLALTASEPIRTVLKMVEQVDIALLTAKDLTDQSTALKHEVISRATCEALRQAGAVGDICGHYLDAGGQPVEHPIARCVINPSLEQIRRIPQIVLASGGAHKAPVVRGAILAGLCHVLITDEKAAQALMAM</sequence>
<dbReference type="SUPFAM" id="SSF100950">
    <property type="entry name" value="NagB/RpiA/CoA transferase-like"/>
    <property type="match status" value="1"/>
</dbReference>
<feature type="domain" description="Sugar-binding" evidence="5">
    <location>
        <begin position="67"/>
        <end position="320"/>
    </location>
</feature>
<comment type="similarity">
    <text evidence="1">Belongs to the SorC transcriptional regulatory family.</text>
</comment>
<dbReference type="PANTHER" id="PTHR34294">
    <property type="entry name" value="TRANSCRIPTIONAL REGULATOR-RELATED"/>
    <property type="match status" value="1"/>
</dbReference>
<dbReference type="Pfam" id="PF04198">
    <property type="entry name" value="Sugar-bind"/>
    <property type="match status" value="1"/>
</dbReference>